<evidence type="ECO:0000313" key="2">
    <source>
        <dbReference type="EMBL" id="EFJ48853.1"/>
    </source>
</evidence>
<dbReference type="AlphaFoldDB" id="D8TUN1"/>
<keyword evidence="3" id="KW-1185">Reference proteome</keyword>
<reference evidence="2 3" key="1">
    <citation type="journal article" date="2010" name="Science">
        <title>Genomic analysis of organismal complexity in the multicellular green alga Volvox carteri.</title>
        <authorList>
            <person name="Prochnik S.E."/>
            <person name="Umen J."/>
            <person name="Nedelcu A.M."/>
            <person name="Hallmann A."/>
            <person name="Miller S.M."/>
            <person name="Nishii I."/>
            <person name="Ferris P."/>
            <person name="Kuo A."/>
            <person name="Mitros T."/>
            <person name="Fritz-Laylin L.K."/>
            <person name="Hellsten U."/>
            <person name="Chapman J."/>
            <person name="Simakov O."/>
            <person name="Rensing S.A."/>
            <person name="Terry A."/>
            <person name="Pangilinan J."/>
            <person name="Kapitonov V."/>
            <person name="Jurka J."/>
            <person name="Salamov A."/>
            <person name="Shapiro H."/>
            <person name="Schmutz J."/>
            <person name="Grimwood J."/>
            <person name="Lindquist E."/>
            <person name="Lucas S."/>
            <person name="Grigoriev I.V."/>
            <person name="Schmitt R."/>
            <person name="Kirk D."/>
            <person name="Rokhsar D.S."/>
        </authorList>
    </citation>
    <scope>NUCLEOTIDE SEQUENCE [LARGE SCALE GENOMIC DNA]</scope>
    <source>
        <strain evidence="3">f. Nagariensis / Eve</strain>
    </source>
</reference>
<organism evidence="3">
    <name type="scientific">Volvox carteri f. nagariensis</name>
    <dbReference type="NCBI Taxonomy" id="3068"/>
    <lineage>
        <taxon>Eukaryota</taxon>
        <taxon>Viridiplantae</taxon>
        <taxon>Chlorophyta</taxon>
        <taxon>core chlorophytes</taxon>
        <taxon>Chlorophyceae</taxon>
        <taxon>CS clade</taxon>
        <taxon>Chlamydomonadales</taxon>
        <taxon>Volvocaceae</taxon>
        <taxon>Volvox</taxon>
    </lineage>
</organism>
<protein>
    <submittedName>
        <fullName evidence="2">Uncharacterized protein</fullName>
    </submittedName>
</protein>
<feature type="region of interest" description="Disordered" evidence="1">
    <location>
        <begin position="79"/>
        <end position="109"/>
    </location>
</feature>
<dbReference type="InParanoid" id="D8TUN1"/>
<dbReference type="KEGG" id="vcn:VOLCADRAFT_90534"/>
<accession>D8TUN1</accession>
<name>D8TUN1_VOLCA</name>
<dbReference type="EMBL" id="GL378338">
    <property type="protein sequence ID" value="EFJ48853.1"/>
    <property type="molecule type" value="Genomic_DNA"/>
</dbReference>
<gene>
    <name evidence="2" type="ORF">VOLCADRAFT_90534</name>
</gene>
<proteinExistence type="predicted"/>
<dbReference type="Proteomes" id="UP000001058">
    <property type="component" value="Unassembled WGS sequence"/>
</dbReference>
<dbReference type="GeneID" id="9619389"/>
<dbReference type="RefSeq" id="XP_002950185.1">
    <property type="nucleotide sequence ID" value="XM_002950139.1"/>
</dbReference>
<evidence type="ECO:0000313" key="3">
    <source>
        <dbReference type="Proteomes" id="UP000001058"/>
    </source>
</evidence>
<sequence>MEVTDVIELKICLVDNEIKIVNEQIAACRDKEVLAYLWGEKKQLREEKKLLLEQQKDAKKLHLEKELIMLRNAAATAVPPPGASFDNAPQPPTRGHCSSSSPGDTTGFAEVWSPGFSLRWEEVPPSDKHQYT</sequence>
<evidence type="ECO:0000256" key="1">
    <source>
        <dbReference type="SAM" id="MobiDB-lite"/>
    </source>
</evidence>